<evidence type="ECO:0000313" key="3">
    <source>
        <dbReference type="EMBL" id="KAE8235590.1"/>
    </source>
</evidence>
<dbReference type="AlphaFoldDB" id="A0A8X7MHW9"/>
<organism evidence="3 4">
    <name type="scientific">Tilletia controversa</name>
    <name type="common">dwarf bunt fungus</name>
    <dbReference type="NCBI Taxonomy" id="13291"/>
    <lineage>
        <taxon>Eukaryota</taxon>
        <taxon>Fungi</taxon>
        <taxon>Dikarya</taxon>
        <taxon>Basidiomycota</taxon>
        <taxon>Ustilaginomycotina</taxon>
        <taxon>Exobasidiomycetes</taxon>
        <taxon>Tilletiales</taxon>
        <taxon>Tilletiaceae</taxon>
        <taxon>Tilletia</taxon>
    </lineage>
</organism>
<dbReference type="Proteomes" id="UP000077684">
    <property type="component" value="Unassembled WGS sequence"/>
</dbReference>
<dbReference type="GO" id="GO:0008270">
    <property type="term" value="F:zinc ion binding"/>
    <property type="evidence" value="ECO:0007669"/>
    <property type="project" value="UniProtKB-KW"/>
</dbReference>
<proteinExistence type="predicted"/>
<keyword evidence="1" id="KW-0479">Metal-binding</keyword>
<keyword evidence="4" id="KW-1185">Reference proteome</keyword>
<evidence type="ECO:0000313" key="4">
    <source>
        <dbReference type="Proteomes" id="UP000077684"/>
    </source>
</evidence>
<evidence type="ECO:0000256" key="1">
    <source>
        <dbReference type="PROSITE-ProRule" id="PRU00325"/>
    </source>
</evidence>
<reference evidence="3" key="2">
    <citation type="journal article" date="2019" name="IMA Fungus">
        <title>Genome sequencing and comparison of five Tilletia species to identify candidate genes for the detection of regulated species infecting wheat.</title>
        <authorList>
            <person name="Nguyen H.D.T."/>
            <person name="Sultana T."/>
            <person name="Kesanakurti P."/>
            <person name="Hambleton S."/>
        </authorList>
    </citation>
    <scope>NUCLEOTIDE SEQUENCE</scope>
    <source>
        <strain evidence="3">DAOMC 236426</strain>
    </source>
</reference>
<sequence>MLKAVTASSKLKVKGEGNYPKGALRIQDNQKAQKEARSDFLLLMNAHDPQSFDEELRKFMERWRRCEDWTTYIQTFWVPYKKMWARAWRQQPHKGVNTNNYIESWHNQLKTLYLGLMRKQGVDVLLWFLLRQCLQDYHTSELRVGLGLQACSLTKADRAARQKAQDVPYTDALALVTHLRQDGGDIESVTVDSFSNSGHQYALKLSLDALGDEMELVSCPCEAFRISEFPCKHMWLAHRVLALPLAQFSRKVKHHTMNQQSRIRDPIASEAAAADVNDAAASAAAAAAA</sequence>
<dbReference type="EMBL" id="LWDE02003414">
    <property type="protein sequence ID" value="KAE8235590.1"/>
    <property type="molecule type" value="Genomic_DNA"/>
</dbReference>
<reference evidence="3" key="1">
    <citation type="submission" date="2016-04" db="EMBL/GenBank/DDBJ databases">
        <authorList>
            <person name="Nguyen H.D."/>
            <person name="Samba Siva P."/>
            <person name="Cullis J."/>
            <person name="Levesque C.A."/>
            <person name="Hambleton S."/>
        </authorList>
    </citation>
    <scope>NUCLEOTIDE SEQUENCE</scope>
    <source>
        <strain evidence="3">DAOMC 236426</strain>
    </source>
</reference>
<gene>
    <name evidence="3" type="ORF">A4X06_0g9821</name>
</gene>
<accession>A0A8X7MHW9</accession>
<protein>
    <recommendedName>
        <fullName evidence="2">SWIM-type domain-containing protein</fullName>
    </recommendedName>
</protein>
<dbReference type="InterPro" id="IPR007527">
    <property type="entry name" value="Znf_SWIM"/>
</dbReference>
<name>A0A8X7MHW9_9BASI</name>
<keyword evidence="1" id="KW-0863">Zinc-finger</keyword>
<comment type="caution">
    <text evidence="3">The sequence shown here is derived from an EMBL/GenBank/DDBJ whole genome shotgun (WGS) entry which is preliminary data.</text>
</comment>
<evidence type="ECO:0000259" key="2">
    <source>
        <dbReference type="PROSITE" id="PS50966"/>
    </source>
</evidence>
<dbReference type="PROSITE" id="PS50966">
    <property type="entry name" value="ZF_SWIM"/>
    <property type="match status" value="1"/>
</dbReference>
<keyword evidence="1" id="KW-0862">Zinc</keyword>
<feature type="domain" description="SWIM-type" evidence="2">
    <location>
        <begin position="201"/>
        <end position="242"/>
    </location>
</feature>
<feature type="non-terminal residue" evidence="3">
    <location>
        <position position="289"/>
    </location>
</feature>